<gene>
    <name evidence="2" type="ORF">SDC9_151216</name>
</gene>
<accession>A0A645EPN6</accession>
<sequence length="203" mass="23185">MMRASGLLKNTRLDKDLDLLEISKKLKIPIKSLSAIENEDIANFPQEPYCSLIVKDYADFLGLNGSNILCLFRRDFDQKKKNKGNTQHLFSFTPQFTFKISLFIIIILFSFYLVFEYIKFNQPPKLKVNWPLDTIITSSSVDISGVTEIESTIRINDDLIIVDNQGGFNKKIDLVEGDNKISIESKSPSGKVTYEEKTIKYSP</sequence>
<evidence type="ECO:0008006" key="3">
    <source>
        <dbReference type="Google" id="ProtNLM"/>
    </source>
</evidence>
<dbReference type="Pfam" id="PF13413">
    <property type="entry name" value="HTH_25"/>
    <property type="match status" value="1"/>
</dbReference>
<comment type="caution">
    <text evidence="2">The sequence shown here is derived from an EMBL/GenBank/DDBJ whole genome shotgun (WGS) entry which is preliminary data.</text>
</comment>
<dbReference type="InterPro" id="IPR010982">
    <property type="entry name" value="Lambda_DNA-bd_dom_sf"/>
</dbReference>
<dbReference type="AlphaFoldDB" id="A0A645EPN6"/>
<keyword evidence="1" id="KW-1133">Transmembrane helix</keyword>
<organism evidence="2">
    <name type="scientific">bioreactor metagenome</name>
    <dbReference type="NCBI Taxonomy" id="1076179"/>
    <lineage>
        <taxon>unclassified sequences</taxon>
        <taxon>metagenomes</taxon>
        <taxon>ecological metagenomes</taxon>
    </lineage>
</organism>
<name>A0A645EPN6_9ZZZZ</name>
<evidence type="ECO:0000313" key="2">
    <source>
        <dbReference type="EMBL" id="MPN03981.1"/>
    </source>
</evidence>
<keyword evidence="1" id="KW-0472">Membrane</keyword>
<protein>
    <recommendedName>
        <fullName evidence="3">HTH cro/C1-type domain-containing protein</fullName>
    </recommendedName>
</protein>
<dbReference type="GO" id="GO:0003677">
    <property type="term" value="F:DNA binding"/>
    <property type="evidence" value="ECO:0007669"/>
    <property type="project" value="InterPro"/>
</dbReference>
<proteinExistence type="predicted"/>
<reference evidence="2" key="1">
    <citation type="submission" date="2019-08" db="EMBL/GenBank/DDBJ databases">
        <authorList>
            <person name="Kucharzyk K."/>
            <person name="Murdoch R.W."/>
            <person name="Higgins S."/>
            <person name="Loffler F."/>
        </authorList>
    </citation>
    <scope>NUCLEOTIDE SEQUENCE</scope>
</reference>
<dbReference type="PANTHER" id="PTHR34475:SF1">
    <property type="entry name" value="CYTOSKELETON PROTEIN RODZ"/>
    <property type="match status" value="1"/>
</dbReference>
<dbReference type="InterPro" id="IPR013783">
    <property type="entry name" value="Ig-like_fold"/>
</dbReference>
<dbReference type="Gene3D" id="1.10.260.40">
    <property type="entry name" value="lambda repressor-like DNA-binding domains"/>
    <property type="match status" value="1"/>
</dbReference>
<keyword evidence="1" id="KW-0812">Transmembrane</keyword>
<dbReference type="InterPro" id="IPR050400">
    <property type="entry name" value="Bact_Cytoskel_RodZ"/>
</dbReference>
<evidence type="ECO:0000256" key="1">
    <source>
        <dbReference type="SAM" id="Phobius"/>
    </source>
</evidence>
<dbReference type="PANTHER" id="PTHR34475">
    <property type="match status" value="1"/>
</dbReference>
<dbReference type="Gene3D" id="2.60.40.10">
    <property type="entry name" value="Immunoglobulins"/>
    <property type="match status" value="1"/>
</dbReference>
<dbReference type="EMBL" id="VSSQ01049903">
    <property type="protein sequence ID" value="MPN03981.1"/>
    <property type="molecule type" value="Genomic_DNA"/>
</dbReference>
<feature type="transmembrane region" description="Helical" evidence="1">
    <location>
        <begin position="96"/>
        <end position="115"/>
    </location>
</feature>